<gene>
    <name evidence="2" type="ORF">GCM10022236_01650</name>
</gene>
<comment type="caution">
    <text evidence="2">The sequence shown here is derived from an EMBL/GenBank/DDBJ whole genome shotgun (WGS) entry which is preliminary data.</text>
</comment>
<feature type="domain" description="DUF5808" evidence="1">
    <location>
        <begin position="63"/>
        <end position="87"/>
    </location>
</feature>
<sequence>MAKKKGPLGKAIGVVAAGLTVAAVVQELAKPADQRTWHGRIAYVPYDFRIPTVDRLLASWWNPEDPRLITPRTFGLGWAVNVGRIVALATKQQS</sequence>
<dbReference type="RefSeq" id="WP_344801168.1">
    <property type="nucleotide sequence ID" value="NZ_BAABAB010000002.1"/>
</dbReference>
<dbReference type="Pfam" id="PF19124">
    <property type="entry name" value="DUF5808"/>
    <property type="match status" value="1"/>
</dbReference>
<reference evidence="3" key="1">
    <citation type="journal article" date="2019" name="Int. J. Syst. Evol. Microbiol.">
        <title>The Global Catalogue of Microorganisms (GCM) 10K type strain sequencing project: providing services to taxonomists for standard genome sequencing and annotation.</title>
        <authorList>
            <consortium name="The Broad Institute Genomics Platform"/>
            <consortium name="The Broad Institute Genome Sequencing Center for Infectious Disease"/>
            <person name="Wu L."/>
            <person name="Ma J."/>
        </authorList>
    </citation>
    <scope>NUCLEOTIDE SEQUENCE [LARGE SCALE GENOMIC DNA]</scope>
    <source>
        <strain evidence="3">JCM 16929</strain>
    </source>
</reference>
<evidence type="ECO:0000313" key="3">
    <source>
        <dbReference type="Proteomes" id="UP001501490"/>
    </source>
</evidence>
<dbReference type="EMBL" id="BAABAB010000002">
    <property type="protein sequence ID" value="GAA3603606.1"/>
    <property type="molecule type" value="Genomic_DNA"/>
</dbReference>
<name>A0ABP6ZCP2_9ACTN</name>
<dbReference type="Proteomes" id="UP001501490">
    <property type="component" value="Unassembled WGS sequence"/>
</dbReference>
<keyword evidence="3" id="KW-1185">Reference proteome</keyword>
<protein>
    <recommendedName>
        <fullName evidence="1">DUF5808 domain-containing protein</fullName>
    </recommendedName>
</protein>
<evidence type="ECO:0000259" key="1">
    <source>
        <dbReference type="Pfam" id="PF19124"/>
    </source>
</evidence>
<dbReference type="InterPro" id="IPR043831">
    <property type="entry name" value="DUF5808"/>
</dbReference>
<accession>A0ABP6ZCP2</accession>
<evidence type="ECO:0000313" key="2">
    <source>
        <dbReference type="EMBL" id="GAA3603606.1"/>
    </source>
</evidence>
<proteinExistence type="predicted"/>
<organism evidence="2 3">
    <name type="scientific">Microlunatus ginsengisoli</name>
    <dbReference type="NCBI Taxonomy" id="363863"/>
    <lineage>
        <taxon>Bacteria</taxon>
        <taxon>Bacillati</taxon>
        <taxon>Actinomycetota</taxon>
        <taxon>Actinomycetes</taxon>
        <taxon>Propionibacteriales</taxon>
        <taxon>Propionibacteriaceae</taxon>
        <taxon>Microlunatus</taxon>
    </lineage>
</organism>